<keyword evidence="2 3" id="KW-0456">Lyase</keyword>
<evidence type="ECO:0000256" key="1">
    <source>
        <dbReference type="ARBA" id="ARBA00022428"/>
    </source>
</evidence>
<gene>
    <name evidence="3" type="primary">mqnD</name>
    <name evidence="4" type="ORF">PABY_19080</name>
</gene>
<reference evidence="4 5" key="1">
    <citation type="submission" date="2023-09" db="EMBL/GenBank/DDBJ databases">
        <title>Pyrofollis japonicus gen. nov. sp. nov., a novel member of the family Pyrodictiaceae isolated from the Iheya North hydrothermal field.</title>
        <authorList>
            <person name="Miyazaki U."/>
            <person name="Sanari M."/>
            <person name="Tame A."/>
            <person name="Kitajima M."/>
            <person name="Okamoto A."/>
            <person name="Sawayama S."/>
            <person name="Miyazaki J."/>
            <person name="Takai K."/>
            <person name="Nakagawa S."/>
        </authorList>
    </citation>
    <scope>NUCLEOTIDE SEQUENCE [LARGE SCALE GENOMIC DNA]</scope>
    <source>
        <strain evidence="4 5">AV2</strain>
    </source>
</reference>
<evidence type="ECO:0000256" key="2">
    <source>
        <dbReference type="ARBA" id="ARBA00023239"/>
    </source>
</evidence>
<evidence type="ECO:0000313" key="4">
    <source>
        <dbReference type="EMBL" id="BES82341.1"/>
    </source>
</evidence>
<accession>A0ABN6ZVE7</accession>
<dbReference type="EC" id="4.1.99.29" evidence="3"/>
<dbReference type="PANTHER" id="PTHR37167:SF1">
    <property type="entry name" value="1,4-DIHYDROXY-6-NAPHTOATE SYNTHASE"/>
    <property type="match status" value="1"/>
</dbReference>
<proteinExistence type="inferred from homology"/>
<dbReference type="HAMAP" id="MF_00996">
    <property type="entry name" value="MqnD"/>
    <property type="match status" value="1"/>
</dbReference>
<sequence length="283" mass="32053">MVEWALAVLRIAHTPDPDDAYMFYGLVSGAVRVQGFDRVEDIVEDIETLNRRIVEEGWDIEVSAASAHAYAYMADRYYVMVAGASMGEGYGPVVVSRRHMSSLEGARVAVPGRYTTARLLLRLATGGGYREVFARFDRIPDMVLRGEVDAGLLIHEAQLTYHEMGLVKVLDLWEWWSSVAPGLPMPLGVDVVSKRLGAEAARAVREALQESIRYAWSHHEEALRYASRFARSGSMEQLSRFVRMYVNERTLDMGPEGRRAHRLLYEMAWDEKLIPELVEPEFV</sequence>
<dbReference type="Gene3D" id="3.40.190.10">
    <property type="entry name" value="Periplasmic binding protein-like II"/>
    <property type="match status" value="2"/>
</dbReference>
<keyword evidence="1 3" id="KW-0474">Menaquinone biosynthesis</keyword>
<protein>
    <recommendedName>
        <fullName evidence="3">1,4-dihydroxy-6-naphtoate synthase</fullName>
        <ecNumber evidence="3">4.1.99.29</ecNumber>
    </recommendedName>
    <alternativeName>
        <fullName evidence="3">Menaquinone biosynthetic enzyme MqnD</fullName>
    </alternativeName>
</protein>
<organism evidence="4 5">
    <name type="scientific">Pyrodictium abyssi</name>
    <dbReference type="NCBI Taxonomy" id="54256"/>
    <lineage>
        <taxon>Archaea</taxon>
        <taxon>Thermoproteota</taxon>
        <taxon>Thermoprotei</taxon>
        <taxon>Desulfurococcales</taxon>
        <taxon>Pyrodictiaceae</taxon>
        <taxon>Pyrodictium</taxon>
    </lineage>
</organism>
<feature type="active site" description="Proton acceptor" evidence="3">
    <location>
        <position position="155"/>
    </location>
</feature>
<dbReference type="Pfam" id="PF02621">
    <property type="entry name" value="VitK2_biosynth"/>
    <property type="match status" value="1"/>
</dbReference>
<evidence type="ECO:0000256" key="3">
    <source>
        <dbReference type="HAMAP-Rule" id="MF_00996"/>
    </source>
</evidence>
<dbReference type="InterPro" id="IPR003773">
    <property type="entry name" value="Menaquinone_biosynth"/>
</dbReference>
<comment type="catalytic activity">
    <reaction evidence="3">
        <text>cyclic dehypoxanthinylfutalosinate = 1,4-dihydroxy-6-naphthoate + dihydroxyacetone</text>
        <dbReference type="Rhea" id="RHEA:33087"/>
        <dbReference type="ChEBI" id="CHEBI:16016"/>
        <dbReference type="ChEBI" id="CHEBI:64254"/>
        <dbReference type="ChEBI" id="CHEBI:64270"/>
        <dbReference type="EC" id="4.1.99.29"/>
    </reaction>
</comment>
<evidence type="ECO:0000313" key="5">
    <source>
        <dbReference type="Proteomes" id="UP001341135"/>
    </source>
</evidence>
<dbReference type="SUPFAM" id="SSF53850">
    <property type="entry name" value="Periplasmic binding protein-like II"/>
    <property type="match status" value="1"/>
</dbReference>
<dbReference type="Proteomes" id="UP001341135">
    <property type="component" value="Chromosome"/>
</dbReference>
<dbReference type="EMBL" id="AP028907">
    <property type="protein sequence ID" value="BES82341.1"/>
    <property type="molecule type" value="Genomic_DNA"/>
</dbReference>
<name>A0ABN6ZVE7_9CREN</name>
<comment type="function">
    <text evidence="3">Catalyzes the conversion of cyclic dehypoxanthine futalosine (cyclic DHFL) into 1,4-dihydroxy-6-naphthoate, a step in the biosynthesis of menaquinone (MK, vitamin K2).</text>
</comment>
<comment type="pathway">
    <text evidence="3">Quinol/quinone metabolism; menaquinone biosynthesis.</text>
</comment>
<feature type="binding site" evidence="3">
    <location>
        <begin position="116"/>
        <end position="117"/>
    </location>
    <ligand>
        <name>substrate</name>
    </ligand>
</feature>
<dbReference type="PANTHER" id="PTHR37167">
    <property type="entry name" value="1,4-DIHYDROXY-6-NAPHTOATE SYNTHASE"/>
    <property type="match status" value="1"/>
</dbReference>
<keyword evidence="5" id="KW-1185">Reference proteome</keyword>
<dbReference type="InterPro" id="IPR030869">
    <property type="entry name" value="MqnD"/>
</dbReference>
<comment type="caution">
    <text evidence="3">Lacks conserved residue(s) required for the propagation of feature annotation.</text>
</comment>
<comment type="similarity">
    <text evidence="3">Belongs to the MqnA/MqnD family. MqnD subfamily.</text>
</comment>